<dbReference type="InterPro" id="IPR000182">
    <property type="entry name" value="GNAT_dom"/>
</dbReference>
<dbReference type="EMBL" id="MFHT01000008">
    <property type="protein sequence ID" value="OGF77955.1"/>
    <property type="molecule type" value="Genomic_DNA"/>
</dbReference>
<proteinExistence type="predicted"/>
<organism evidence="2 3">
    <name type="scientific">Candidatus Giovannonibacteria bacterium RIFCSPHIGHO2_12_FULL_43_15</name>
    <dbReference type="NCBI Taxonomy" id="1798341"/>
    <lineage>
        <taxon>Bacteria</taxon>
        <taxon>Candidatus Giovannoniibacteriota</taxon>
    </lineage>
</organism>
<dbReference type="InterPro" id="IPR016181">
    <property type="entry name" value="Acyl_CoA_acyltransferase"/>
</dbReference>
<reference evidence="2 3" key="1">
    <citation type="journal article" date="2016" name="Nat. Commun.">
        <title>Thousands of microbial genomes shed light on interconnected biogeochemical processes in an aquifer system.</title>
        <authorList>
            <person name="Anantharaman K."/>
            <person name="Brown C.T."/>
            <person name="Hug L.A."/>
            <person name="Sharon I."/>
            <person name="Castelle C.J."/>
            <person name="Probst A.J."/>
            <person name="Thomas B.C."/>
            <person name="Singh A."/>
            <person name="Wilkins M.J."/>
            <person name="Karaoz U."/>
            <person name="Brodie E.L."/>
            <person name="Williams K.H."/>
            <person name="Hubbard S.S."/>
            <person name="Banfield J.F."/>
        </authorList>
    </citation>
    <scope>NUCLEOTIDE SEQUENCE [LARGE SCALE GENOMIC DNA]</scope>
</reference>
<dbReference type="Gene3D" id="3.40.630.30">
    <property type="match status" value="1"/>
</dbReference>
<protein>
    <recommendedName>
        <fullName evidence="1">N-acetyltransferase domain-containing protein</fullName>
    </recommendedName>
</protein>
<evidence type="ECO:0000313" key="3">
    <source>
        <dbReference type="Proteomes" id="UP000177723"/>
    </source>
</evidence>
<sequence length="181" mass="20652">MFEKPPESNITTQNIEKTSEQMLEEIQKAKPQVEWVTYVPDKQYGTTISLPFGCHISGSLNYLNNERTQAQMYIDMLKVNEQIQRGGIGTRLLQSLAVEGKKYGATELYGHVTSESVLKTRAKVFGKENLRFFNHYTKKPVGINYEEVLKNSSDGRVDFDVEVDLTAIDTSNWEGPEEHEK</sequence>
<evidence type="ECO:0000313" key="2">
    <source>
        <dbReference type="EMBL" id="OGF77955.1"/>
    </source>
</evidence>
<dbReference type="CDD" id="cd04301">
    <property type="entry name" value="NAT_SF"/>
    <property type="match status" value="1"/>
</dbReference>
<dbReference type="SUPFAM" id="SSF55729">
    <property type="entry name" value="Acyl-CoA N-acyltransferases (Nat)"/>
    <property type="match status" value="1"/>
</dbReference>
<dbReference type="AlphaFoldDB" id="A0A1F5WQL7"/>
<gene>
    <name evidence="2" type="ORF">A3F23_03900</name>
</gene>
<name>A0A1F5WQL7_9BACT</name>
<comment type="caution">
    <text evidence="2">The sequence shown here is derived from an EMBL/GenBank/DDBJ whole genome shotgun (WGS) entry which is preliminary data.</text>
</comment>
<evidence type="ECO:0000259" key="1">
    <source>
        <dbReference type="Pfam" id="PF00583"/>
    </source>
</evidence>
<feature type="domain" description="N-acetyltransferase" evidence="1">
    <location>
        <begin position="55"/>
        <end position="114"/>
    </location>
</feature>
<dbReference type="Proteomes" id="UP000177723">
    <property type="component" value="Unassembled WGS sequence"/>
</dbReference>
<dbReference type="GO" id="GO:0016747">
    <property type="term" value="F:acyltransferase activity, transferring groups other than amino-acyl groups"/>
    <property type="evidence" value="ECO:0007669"/>
    <property type="project" value="InterPro"/>
</dbReference>
<dbReference type="Pfam" id="PF00583">
    <property type="entry name" value="Acetyltransf_1"/>
    <property type="match status" value="1"/>
</dbReference>
<accession>A0A1F5WQL7</accession>